<name>A0A9N9RNP0_9DIPT</name>
<keyword evidence="1" id="KW-0732">Signal</keyword>
<organism evidence="2 3">
    <name type="scientific">Chironomus riparius</name>
    <dbReference type="NCBI Taxonomy" id="315576"/>
    <lineage>
        <taxon>Eukaryota</taxon>
        <taxon>Metazoa</taxon>
        <taxon>Ecdysozoa</taxon>
        <taxon>Arthropoda</taxon>
        <taxon>Hexapoda</taxon>
        <taxon>Insecta</taxon>
        <taxon>Pterygota</taxon>
        <taxon>Neoptera</taxon>
        <taxon>Endopterygota</taxon>
        <taxon>Diptera</taxon>
        <taxon>Nematocera</taxon>
        <taxon>Chironomoidea</taxon>
        <taxon>Chironomidae</taxon>
        <taxon>Chironominae</taxon>
        <taxon>Chironomus</taxon>
    </lineage>
</organism>
<dbReference type="Proteomes" id="UP001153620">
    <property type="component" value="Chromosome 1"/>
</dbReference>
<gene>
    <name evidence="2" type="ORF">CHIRRI_LOCUS3267</name>
</gene>
<evidence type="ECO:0000313" key="3">
    <source>
        <dbReference type="Proteomes" id="UP001153620"/>
    </source>
</evidence>
<reference evidence="2" key="1">
    <citation type="submission" date="2022-01" db="EMBL/GenBank/DDBJ databases">
        <authorList>
            <person name="King R."/>
        </authorList>
    </citation>
    <scope>NUCLEOTIDE SEQUENCE</scope>
</reference>
<evidence type="ECO:0000256" key="1">
    <source>
        <dbReference type="SAM" id="SignalP"/>
    </source>
</evidence>
<evidence type="ECO:0000313" key="2">
    <source>
        <dbReference type="EMBL" id="CAG9800318.1"/>
    </source>
</evidence>
<feature type="chain" id="PRO_5040485676" description="RYamide" evidence="1">
    <location>
        <begin position="26"/>
        <end position="123"/>
    </location>
</feature>
<sequence length="123" mass="13788">MTTISSHLLLLAVTILVIGVLTVSAENEIFESRGIKSVNGDKRPFFVGSRYGRSQSDISNMDSKTSIGRMVPRNDRFFFGSRYGKRSVPIQGVDEDNNQPITCFYTGITNLFRCVESVEDQQK</sequence>
<keyword evidence="3" id="KW-1185">Reference proteome</keyword>
<proteinExistence type="predicted"/>
<reference evidence="2" key="2">
    <citation type="submission" date="2022-10" db="EMBL/GenBank/DDBJ databases">
        <authorList>
            <consortium name="ENA_rothamsted_submissions"/>
            <consortium name="culmorum"/>
            <person name="King R."/>
        </authorList>
    </citation>
    <scope>NUCLEOTIDE SEQUENCE</scope>
</reference>
<dbReference type="OrthoDB" id="6350276at2759"/>
<dbReference type="EMBL" id="OU895877">
    <property type="protein sequence ID" value="CAG9800318.1"/>
    <property type="molecule type" value="Genomic_DNA"/>
</dbReference>
<feature type="signal peptide" evidence="1">
    <location>
        <begin position="1"/>
        <end position="25"/>
    </location>
</feature>
<evidence type="ECO:0008006" key="4">
    <source>
        <dbReference type="Google" id="ProtNLM"/>
    </source>
</evidence>
<protein>
    <recommendedName>
        <fullName evidence="4">RYamide</fullName>
    </recommendedName>
</protein>
<dbReference type="AlphaFoldDB" id="A0A9N9RNP0"/>
<accession>A0A9N9RNP0</accession>